<gene>
    <name evidence="1" type="ORF">PISMIDRAFT_572541</name>
</gene>
<dbReference type="EMBL" id="KN833759">
    <property type="protein sequence ID" value="KIK20761.1"/>
    <property type="molecule type" value="Genomic_DNA"/>
</dbReference>
<proteinExistence type="predicted"/>
<sequence>MMEDTTADAGCLEVPELLLAYHSKVLWHAIHRGSESVKTSARARYTQVKVRRWERLESHSILAAFRALCISKCDVQAEY</sequence>
<evidence type="ECO:0000313" key="1">
    <source>
        <dbReference type="EMBL" id="KIK20761.1"/>
    </source>
</evidence>
<name>A0A0C9YVE3_9AGAM</name>
<reference evidence="1 2" key="1">
    <citation type="submission" date="2014-04" db="EMBL/GenBank/DDBJ databases">
        <authorList>
            <consortium name="DOE Joint Genome Institute"/>
            <person name="Kuo A."/>
            <person name="Kohler A."/>
            <person name="Costa M.D."/>
            <person name="Nagy L.G."/>
            <person name="Floudas D."/>
            <person name="Copeland A."/>
            <person name="Barry K.W."/>
            <person name="Cichocki N."/>
            <person name="Veneault-Fourrey C."/>
            <person name="LaButti K."/>
            <person name="Lindquist E.A."/>
            <person name="Lipzen A."/>
            <person name="Lundell T."/>
            <person name="Morin E."/>
            <person name="Murat C."/>
            <person name="Sun H."/>
            <person name="Tunlid A."/>
            <person name="Henrissat B."/>
            <person name="Grigoriev I.V."/>
            <person name="Hibbett D.S."/>
            <person name="Martin F."/>
            <person name="Nordberg H.P."/>
            <person name="Cantor M.N."/>
            <person name="Hua S.X."/>
        </authorList>
    </citation>
    <scope>NUCLEOTIDE SEQUENCE [LARGE SCALE GENOMIC DNA]</scope>
    <source>
        <strain evidence="1 2">441</strain>
    </source>
</reference>
<protein>
    <submittedName>
        <fullName evidence="1">Uncharacterized protein</fullName>
    </submittedName>
</protein>
<dbReference type="Proteomes" id="UP000054018">
    <property type="component" value="Unassembled WGS sequence"/>
</dbReference>
<keyword evidence="2" id="KW-1185">Reference proteome</keyword>
<organism evidence="1 2">
    <name type="scientific">Pisolithus microcarpus 441</name>
    <dbReference type="NCBI Taxonomy" id="765257"/>
    <lineage>
        <taxon>Eukaryota</taxon>
        <taxon>Fungi</taxon>
        <taxon>Dikarya</taxon>
        <taxon>Basidiomycota</taxon>
        <taxon>Agaricomycotina</taxon>
        <taxon>Agaricomycetes</taxon>
        <taxon>Agaricomycetidae</taxon>
        <taxon>Boletales</taxon>
        <taxon>Sclerodermatineae</taxon>
        <taxon>Pisolithaceae</taxon>
        <taxon>Pisolithus</taxon>
    </lineage>
</organism>
<accession>A0A0C9YVE3</accession>
<dbReference type="AlphaFoldDB" id="A0A0C9YVE3"/>
<evidence type="ECO:0000313" key="2">
    <source>
        <dbReference type="Proteomes" id="UP000054018"/>
    </source>
</evidence>
<reference evidence="2" key="2">
    <citation type="submission" date="2015-01" db="EMBL/GenBank/DDBJ databases">
        <title>Evolutionary Origins and Diversification of the Mycorrhizal Mutualists.</title>
        <authorList>
            <consortium name="DOE Joint Genome Institute"/>
            <consortium name="Mycorrhizal Genomics Consortium"/>
            <person name="Kohler A."/>
            <person name="Kuo A."/>
            <person name="Nagy L.G."/>
            <person name="Floudas D."/>
            <person name="Copeland A."/>
            <person name="Barry K.W."/>
            <person name="Cichocki N."/>
            <person name="Veneault-Fourrey C."/>
            <person name="LaButti K."/>
            <person name="Lindquist E.A."/>
            <person name="Lipzen A."/>
            <person name="Lundell T."/>
            <person name="Morin E."/>
            <person name="Murat C."/>
            <person name="Riley R."/>
            <person name="Ohm R."/>
            <person name="Sun H."/>
            <person name="Tunlid A."/>
            <person name="Henrissat B."/>
            <person name="Grigoriev I.V."/>
            <person name="Hibbett D.S."/>
            <person name="Martin F."/>
        </authorList>
    </citation>
    <scope>NUCLEOTIDE SEQUENCE [LARGE SCALE GENOMIC DNA]</scope>
    <source>
        <strain evidence="2">441</strain>
    </source>
</reference>
<dbReference type="HOGENOM" id="CLU_2606946_0_0_1"/>